<dbReference type="AlphaFoldDB" id="A0A2R6C1W5"/>
<gene>
    <name evidence="2" type="ORF">B9Q12_01590</name>
</gene>
<dbReference type="InterPro" id="IPR001296">
    <property type="entry name" value="Glyco_trans_1"/>
</dbReference>
<dbReference type="SUPFAM" id="SSF53756">
    <property type="entry name" value="UDP-Glycosyltransferase/glycogen phosphorylase"/>
    <property type="match status" value="1"/>
</dbReference>
<feature type="domain" description="Glycosyl transferase family 1" evidence="1">
    <location>
        <begin position="153"/>
        <end position="305"/>
    </location>
</feature>
<reference evidence="2 3" key="1">
    <citation type="submission" date="2017-04" db="EMBL/GenBank/DDBJ databases">
        <title>Novel microbial lineages endemic to geothermal iron-oxide mats fill important gaps in the evolutionary history of Archaea.</title>
        <authorList>
            <person name="Jay Z.J."/>
            <person name="Beam J.P."/>
            <person name="Dlakic M."/>
            <person name="Rusch D.B."/>
            <person name="Kozubal M.A."/>
            <person name="Inskeep W.P."/>
        </authorList>
    </citation>
    <scope>NUCLEOTIDE SEQUENCE [LARGE SCALE GENOMIC DNA]</scope>
    <source>
        <strain evidence="2">ECH_B_SAG-G06</strain>
    </source>
</reference>
<proteinExistence type="predicted"/>
<protein>
    <recommendedName>
        <fullName evidence="1">Glycosyl transferase family 1 domain-containing protein</fullName>
    </recommendedName>
</protein>
<evidence type="ECO:0000313" key="3">
    <source>
        <dbReference type="Proteomes" id="UP000240582"/>
    </source>
</evidence>
<comment type="caution">
    <text evidence="2">The sequence shown here is derived from an EMBL/GenBank/DDBJ whole genome shotgun (WGS) entry which is preliminary data.</text>
</comment>
<dbReference type="EMBL" id="NEXN01000026">
    <property type="protein sequence ID" value="PSO04888.1"/>
    <property type="molecule type" value="Genomic_DNA"/>
</dbReference>
<sequence length="344" mass="39720">MDKVMSRLHDRHEFFVVTSFYGPKLWSPADHFKSCRIMEINTSLFNTPNISGLVKMKALFDYCDLVYFVYWPASWKFICLFLQEITKTPVIAGHHLSFDLAPNVKYGFSMLGPHGLMIGKRLAAHHALTLEAKSALISLGIGNVYYIPNGVDTKEFSFREKEEPFKLLFIGRLDENKGADLLPKLVQLLNQKMNSDFEFNIAGNGKLNYLVKALEKTYTNVKYLGYISESQKRELYEKCHVLVILSKKETFSLVGLEAMAAYTPVISTNVSGLREYIKSGYNGFLCNNFQEIIEKILHVYRMWKQNDCYEELRFNARKTAERFDWSNVSKKIEAMFLEVVKNAR</sequence>
<accession>A0A2R6C1W5</accession>
<organism evidence="2 3">
    <name type="scientific">Candidatus Marsarchaeota G2 archaeon ECH_B_SAG-G06</name>
    <dbReference type="NCBI Taxonomy" id="1978166"/>
    <lineage>
        <taxon>Archaea</taxon>
        <taxon>Candidatus Marsarchaeota</taxon>
        <taxon>Candidatus Marsarchaeota group 2</taxon>
    </lineage>
</organism>
<dbReference type="PANTHER" id="PTHR45947:SF3">
    <property type="entry name" value="SULFOQUINOVOSYL TRANSFERASE SQD2"/>
    <property type="match status" value="1"/>
</dbReference>
<dbReference type="PANTHER" id="PTHR45947">
    <property type="entry name" value="SULFOQUINOVOSYL TRANSFERASE SQD2"/>
    <property type="match status" value="1"/>
</dbReference>
<dbReference type="Proteomes" id="UP000240582">
    <property type="component" value="Unassembled WGS sequence"/>
</dbReference>
<evidence type="ECO:0000313" key="2">
    <source>
        <dbReference type="EMBL" id="PSO04888.1"/>
    </source>
</evidence>
<dbReference type="Pfam" id="PF00534">
    <property type="entry name" value="Glycos_transf_1"/>
    <property type="match status" value="1"/>
</dbReference>
<dbReference type="CDD" id="cd03801">
    <property type="entry name" value="GT4_PimA-like"/>
    <property type="match status" value="1"/>
</dbReference>
<dbReference type="GO" id="GO:0016757">
    <property type="term" value="F:glycosyltransferase activity"/>
    <property type="evidence" value="ECO:0007669"/>
    <property type="project" value="InterPro"/>
</dbReference>
<evidence type="ECO:0000259" key="1">
    <source>
        <dbReference type="Pfam" id="PF00534"/>
    </source>
</evidence>
<name>A0A2R6C1W5_9ARCH</name>
<dbReference type="Gene3D" id="3.40.50.2000">
    <property type="entry name" value="Glycogen Phosphorylase B"/>
    <property type="match status" value="2"/>
</dbReference>
<dbReference type="InterPro" id="IPR050194">
    <property type="entry name" value="Glycosyltransferase_grp1"/>
</dbReference>